<dbReference type="EMBL" id="UYRT01013087">
    <property type="protein sequence ID" value="VDK52682.1"/>
    <property type="molecule type" value="Genomic_DNA"/>
</dbReference>
<dbReference type="AlphaFoldDB" id="A0A183DB22"/>
<evidence type="ECO:0000313" key="2">
    <source>
        <dbReference type="Proteomes" id="UP000271098"/>
    </source>
</evidence>
<sequence>MTNLNSTDARLLLDGGASKISSIAVDPVTG</sequence>
<name>A0A183DB22_9BILA</name>
<reference evidence="1 2" key="2">
    <citation type="submission" date="2018-11" db="EMBL/GenBank/DDBJ databases">
        <authorList>
            <consortium name="Pathogen Informatics"/>
        </authorList>
    </citation>
    <scope>NUCLEOTIDE SEQUENCE [LARGE SCALE GENOMIC DNA]</scope>
</reference>
<evidence type="ECO:0000313" key="3">
    <source>
        <dbReference type="WBParaSite" id="GPUH_0000592101-mRNA-1"/>
    </source>
</evidence>
<reference evidence="3" key="1">
    <citation type="submission" date="2016-06" db="UniProtKB">
        <authorList>
            <consortium name="WormBaseParasite"/>
        </authorList>
    </citation>
    <scope>IDENTIFICATION</scope>
</reference>
<organism evidence="3">
    <name type="scientific">Gongylonema pulchrum</name>
    <dbReference type="NCBI Taxonomy" id="637853"/>
    <lineage>
        <taxon>Eukaryota</taxon>
        <taxon>Metazoa</taxon>
        <taxon>Ecdysozoa</taxon>
        <taxon>Nematoda</taxon>
        <taxon>Chromadorea</taxon>
        <taxon>Rhabditida</taxon>
        <taxon>Spirurina</taxon>
        <taxon>Spiruromorpha</taxon>
        <taxon>Spiruroidea</taxon>
        <taxon>Gongylonematidae</taxon>
        <taxon>Gongylonema</taxon>
    </lineage>
</organism>
<keyword evidence="2" id="KW-1185">Reference proteome</keyword>
<dbReference type="Proteomes" id="UP000271098">
    <property type="component" value="Unassembled WGS sequence"/>
</dbReference>
<dbReference type="WBParaSite" id="GPUH_0000592101-mRNA-1">
    <property type="protein sequence ID" value="GPUH_0000592101-mRNA-1"/>
    <property type="gene ID" value="GPUH_0000592101"/>
</dbReference>
<proteinExistence type="predicted"/>
<protein>
    <submittedName>
        <fullName evidence="3">PRC-barrel domain containing protein</fullName>
    </submittedName>
</protein>
<evidence type="ECO:0000313" key="1">
    <source>
        <dbReference type="EMBL" id="VDK52682.1"/>
    </source>
</evidence>
<gene>
    <name evidence="1" type="ORF">GPUH_LOCUS5913</name>
</gene>
<accession>A0A183DB22</accession>